<dbReference type="PROSITE" id="PS50262">
    <property type="entry name" value="G_PROTEIN_RECEP_F1_2"/>
    <property type="match status" value="1"/>
</dbReference>
<accession>A0A016U044</accession>
<dbReference type="InterPro" id="IPR052954">
    <property type="entry name" value="GPCR-Ligand_Int"/>
</dbReference>
<sequence length="358" mass="40870">MHTAPGRNQTGNETNYTMHIDGDWWPLEYLFEWRTQTGNLQVTINPICPDGKNWQSYILLPSVMAANPLYQQVYALWLTNIVMVFLPFITLLVLNAYIAYTIRKSLEKFDNHQQKSIAAALSNTSNVAREIARLPDRSELKEKSREATLVLVIIVCIFLICNFWGFVLTLLERIVDHETLMVEHHTFYTFSREAINFLAIINSSINFVIYIVFGKEFRKELVVVYGCGMRGITMRLPVHDKFTIWRTWGKRAKSISISGRSNLSAHVLSSASNLDIPTLDHLEQTRFLQEPQHDKNGNRTQTKCSPIRIIENGSGKSNWLEPKNGTAGRRMTLTLYSAVDGEVVNGQLYFSSDEGTLC</sequence>
<evidence type="ECO:0000256" key="5">
    <source>
        <dbReference type="SAM" id="Phobius"/>
    </source>
</evidence>
<dbReference type="SUPFAM" id="SSF81321">
    <property type="entry name" value="Family A G protein-coupled receptor-like"/>
    <property type="match status" value="1"/>
</dbReference>
<feature type="transmembrane region" description="Helical" evidence="5">
    <location>
        <begin position="147"/>
        <end position="171"/>
    </location>
</feature>
<dbReference type="EMBL" id="JARK01001401">
    <property type="protein sequence ID" value="EYC08674.1"/>
    <property type="molecule type" value="Genomic_DNA"/>
</dbReference>
<dbReference type="PANTHER" id="PTHR46641:SF11">
    <property type="entry name" value="G-PROTEIN COUPLED RECEPTOR DAF-37"/>
    <property type="match status" value="1"/>
</dbReference>
<reference evidence="8" key="1">
    <citation type="journal article" date="2015" name="Nat. Genet.">
        <title>The genome and transcriptome of the zoonotic hookworm Ancylostoma ceylanicum identify infection-specific gene families.</title>
        <authorList>
            <person name="Schwarz E.M."/>
            <person name="Hu Y."/>
            <person name="Antoshechkin I."/>
            <person name="Miller M.M."/>
            <person name="Sternberg P.W."/>
            <person name="Aroian R.V."/>
        </authorList>
    </citation>
    <scope>NUCLEOTIDE SEQUENCE</scope>
    <source>
        <strain evidence="8">HY135</strain>
    </source>
</reference>
<feature type="transmembrane region" description="Helical" evidence="5">
    <location>
        <begin position="74"/>
        <end position="98"/>
    </location>
</feature>
<dbReference type="PANTHER" id="PTHR46641">
    <property type="entry name" value="FMRFAMIDE RECEPTOR-RELATED"/>
    <property type="match status" value="1"/>
</dbReference>
<evidence type="ECO:0000313" key="7">
    <source>
        <dbReference type="EMBL" id="EYC08674.1"/>
    </source>
</evidence>
<dbReference type="AlphaFoldDB" id="A0A016U044"/>
<evidence type="ECO:0000256" key="2">
    <source>
        <dbReference type="ARBA" id="ARBA00022692"/>
    </source>
</evidence>
<feature type="domain" description="G-protein coupled receptors family 1 profile" evidence="6">
    <location>
        <begin position="48"/>
        <end position="210"/>
    </location>
</feature>
<protein>
    <recommendedName>
        <fullName evidence="6">G-protein coupled receptors family 1 profile domain-containing protein</fullName>
    </recommendedName>
</protein>
<evidence type="ECO:0000256" key="1">
    <source>
        <dbReference type="ARBA" id="ARBA00004370"/>
    </source>
</evidence>
<dbReference type="GO" id="GO:0016020">
    <property type="term" value="C:membrane"/>
    <property type="evidence" value="ECO:0007669"/>
    <property type="project" value="UniProtKB-SubCell"/>
</dbReference>
<dbReference type="Proteomes" id="UP000024635">
    <property type="component" value="Unassembled WGS sequence"/>
</dbReference>
<keyword evidence="3 5" id="KW-1133">Transmembrane helix</keyword>
<evidence type="ECO:0000256" key="3">
    <source>
        <dbReference type="ARBA" id="ARBA00022989"/>
    </source>
</evidence>
<comment type="caution">
    <text evidence="7">The sequence shown here is derived from an EMBL/GenBank/DDBJ whole genome shotgun (WGS) entry which is preliminary data.</text>
</comment>
<evidence type="ECO:0000259" key="6">
    <source>
        <dbReference type="PROSITE" id="PS50262"/>
    </source>
</evidence>
<name>A0A016U044_9BILA</name>
<dbReference type="InterPro" id="IPR017452">
    <property type="entry name" value="GPCR_Rhodpsn_7TM"/>
</dbReference>
<dbReference type="InterPro" id="IPR000276">
    <property type="entry name" value="GPCR_Rhodpsn"/>
</dbReference>
<comment type="subcellular location">
    <subcellularLocation>
        <location evidence="1">Membrane</location>
    </subcellularLocation>
</comment>
<gene>
    <name evidence="7" type="primary">Acey_s0065.g3677</name>
    <name evidence="7" type="synonym">Acey-frpr-20</name>
    <name evidence="7" type="ORF">Y032_0065g3677</name>
</gene>
<keyword evidence="8" id="KW-1185">Reference proteome</keyword>
<evidence type="ECO:0000256" key="4">
    <source>
        <dbReference type="ARBA" id="ARBA00023136"/>
    </source>
</evidence>
<proteinExistence type="predicted"/>
<organism evidence="7 8">
    <name type="scientific">Ancylostoma ceylanicum</name>
    <dbReference type="NCBI Taxonomy" id="53326"/>
    <lineage>
        <taxon>Eukaryota</taxon>
        <taxon>Metazoa</taxon>
        <taxon>Ecdysozoa</taxon>
        <taxon>Nematoda</taxon>
        <taxon>Chromadorea</taxon>
        <taxon>Rhabditida</taxon>
        <taxon>Rhabditina</taxon>
        <taxon>Rhabditomorpha</taxon>
        <taxon>Strongyloidea</taxon>
        <taxon>Ancylostomatidae</taxon>
        <taxon>Ancylostomatinae</taxon>
        <taxon>Ancylostoma</taxon>
    </lineage>
</organism>
<evidence type="ECO:0000313" key="8">
    <source>
        <dbReference type="Proteomes" id="UP000024635"/>
    </source>
</evidence>
<feature type="transmembrane region" description="Helical" evidence="5">
    <location>
        <begin position="194"/>
        <end position="213"/>
    </location>
</feature>
<dbReference type="GO" id="GO:0004930">
    <property type="term" value="F:G protein-coupled receptor activity"/>
    <property type="evidence" value="ECO:0007669"/>
    <property type="project" value="InterPro"/>
</dbReference>
<keyword evidence="2 5" id="KW-0812">Transmembrane</keyword>
<dbReference type="Pfam" id="PF00001">
    <property type="entry name" value="7tm_1"/>
    <property type="match status" value="1"/>
</dbReference>
<dbReference type="OrthoDB" id="10011262at2759"/>
<keyword evidence="4 5" id="KW-0472">Membrane</keyword>
<dbReference type="Gene3D" id="1.20.1070.10">
    <property type="entry name" value="Rhodopsin 7-helix transmembrane proteins"/>
    <property type="match status" value="1"/>
</dbReference>